<dbReference type="Proteomes" id="UP000248806">
    <property type="component" value="Unassembled WGS sequence"/>
</dbReference>
<keyword evidence="1" id="KW-0812">Transmembrane</keyword>
<organism evidence="2 3">
    <name type="scientific">Thermosporothrix hazakensis</name>
    <dbReference type="NCBI Taxonomy" id="644383"/>
    <lineage>
        <taxon>Bacteria</taxon>
        <taxon>Bacillati</taxon>
        <taxon>Chloroflexota</taxon>
        <taxon>Ktedonobacteria</taxon>
        <taxon>Ktedonobacterales</taxon>
        <taxon>Thermosporotrichaceae</taxon>
        <taxon>Thermosporothrix</taxon>
    </lineage>
</organism>
<gene>
    <name evidence="2" type="ORF">EI42_04058</name>
</gene>
<dbReference type="AlphaFoldDB" id="A0A326UFV1"/>
<accession>A0A326UFV1</accession>
<reference evidence="2 3" key="1">
    <citation type="submission" date="2018-06" db="EMBL/GenBank/DDBJ databases">
        <title>Genomic Encyclopedia of Archaeal and Bacterial Type Strains, Phase II (KMG-II): from individual species to whole genera.</title>
        <authorList>
            <person name="Goeker M."/>
        </authorList>
    </citation>
    <scope>NUCLEOTIDE SEQUENCE [LARGE SCALE GENOMIC DNA]</scope>
    <source>
        <strain evidence="2 3">ATCC BAA-1881</strain>
    </source>
</reference>
<protein>
    <submittedName>
        <fullName evidence="2">Uncharacterized protein</fullName>
    </submittedName>
</protein>
<evidence type="ECO:0000313" key="2">
    <source>
        <dbReference type="EMBL" id="PZW26099.1"/>
    </source>
</evidence>
<comment type="caution">
    <text evidence="2">The sequence shown here is derived from an EMBL/GenBank/DDBJ whole genome shotgun (WGS) entry which is preliminary data.</text>
</comment>
<proteinExistence type="predicted"/>
<feature type="transmembrane region" description="Helical" evidence="1">
    <location>
        <begin position="42"/>
        <end position="66"/>
    </location>
</feature>
<dbReference type="RefSeq" id="WP_111324398.1">
    <property type="nucleotide sequence ID" value="NZ_BIFX01000003.1"/>
</dbReference>
<dbReference type="EMBL" id="QKUF01000016">
    <property type="protein sequence ID" value="PZW26099.1"/>
    <property type="molecule type" value="Genomic_DNA"/>
</dbReference>
<evidence type="ECO:0000256" key="1">
    <source>
        <dbReference type="SAM" id="Phobius"/>
    </source>
</evidence>
<keyword evidence="1" id="KW-0472">Membrane</keyword>
<evidence type="ECO:0000313" key="3">
    <source>
        <dbReference type="Proteomes" id="UP000248806"/>
    </source>
</evidence>
<keyword evidence="3" id="KW-1185">Reference proteome</keyword>
<name>A0A326UFV1_THEHA</name>
<keyword evidence="1" id="KW-1133">Transmembrane helix</keyword>
<sequence length="74" mass="8106">MALVFLILGQLSFILGLGVFLNTLRGRTDNWFNVLGFLPHEFQLPGGVVLLLVGLTVALISGLILWKSKKQRAA</sequence>